<dbReference type="AlphaFoldDB" id="A0A2G2VDZ0"/>
<dbReference type="OrthoDB" id="10266706at2759"/>
<sequence>MAISEKQEWIILRLIDTWKTHQELSILKAEEQTELSEKRKELILQKEKEWSKSSYYIFKNPDKFCFEEEVEKKKEEQVYEICERPQKNLVYVKDGDEFKKKTDKEIHELPREREEDLSSSHEIFKRLKEQTEKAGPDWGSVPFYEKRTEQRETAAPEWEGVYSYEEKRWKTLVDGDAEWEKRHHLWEMQNGLVPIYEEVFTPVERELEEKRKRKKEILLALELRSQEEDQKTQEEAFYERLRELHIKPLTEEEKKLKQSYLDDLEKVRLGKMKIEHFFPFGPGWDLAYYDIPDGKFPSPLPTSPSHRIATSVPRASLTPKFWKQLYEYVRQPSASVTQTTGSSTPVSSNLATEKRCRKNHYATPYCKCDPNCREYYEAFEEEHPPEIAQISDAYARQCRQTHCFDIDDYFDGTIHPLQPFKEMDGGEAELIMELANRAIQEYNEKESNIEKVNRSIALYDTYWMTVIVTNLTLVTPTETFQIHAAFTSFNDDSKVYCCGPKEEVFYWDDSVQNTLDDGFWEKLNHNMLYPECVSYHTNEHEELNNLKLLQDIKIVLASQFGMMGIAFHPKFSQNGRFFASFNCDKQSWAGYAGRCSCNSEVDYDPSKLPNDSGTRPCQFQTVIAKFTANGTASQSSEAKTASPKEVRRIFTMSLLFTGHHGGHKISISIIVCQRACTVKSKVK</sequence>
<feature type="coiled-coil region" evidence="1">
    <location>
        <begin position="21"/>
        <end position="48"/>
    </location>
</feature>
<evidence type="ECO:0000256" key="1">
    <source>
        <dbReference type="SAM" id="Coils"/>
    </source>
</evidence>
<keyword evidence="1" id="KW-0175">Coiled coil</keyword>
<dbReference type="EMBL" id="MLFT02000012">
    <property type="protein sequence ID" value="PHT31214.1"/>
    <property type="molecule type" value="Genomic_DNA"/>
</dbReference>
<name>A0A2G2VDZ0_CAPBA</name>
<organism evidence="2 3">
    <name type="scientific">Capsicum baccatum</name>
    <name type="common">Peruvian pepper</name>
    <dbReference type="NCBI Taxonomy" id="33114"/>
    <lineage>
        <taxon>Eukaryota</taxon>
        <taxon>Viridiplantae</taxon>
        <taxon>Streptophyta</taxon>
        <taxon>Embryophyta</taxon>
        <taxon>Tracheophyta</taxon>
        <taxon>Spermatophyta</taxon>
        <taxon>Magnoliopsida</taxon>
        <taxon>eudicotyledons</taxon>
        <taxon>Gunneridae</taxon>
        <taxon>Pentapetalae</taxon>
        <taxon>asterids</taxon>
        <taxon>lamiids</taxon>
        <taxon>Solanales</taxon>
        <taxon>Solanaceae</taxon>
        <taxon>Solanoideae</taxon>
        <taxon>Capsiceae</taxon>
        <taxon>Capsicum</taxon>
    </lineage>
</organism>
<gene>
    <name evidence="2" type="ORF">CQW23_27551</name>
</gene>
<dbReference type="STRING" id="33114.A0A2G2VDZ0"/>
<evidence type="ECO:0000313" key="3">
    <source>
        <dbReference type="Proteomes" id="UP000224567"/>
    </source>
</evidence>
<dbReference type="PANTHER" id="PTHR19328:SF67">
    <property type="entry name" value="HIPL1 PROTEIN-LIKE"/>
    <property type="match status" value="1"/>
</dbReference>
<dbReference type="InterPro" id="IPR011042">
    <property type="entry name" value="6-blade_b-propeller_TolB-like"/>
</dbReference>
<reference evidence="2 3" key="1">
    <citation type="journal article" date="2017" name="Genome Biol.">
        <title>New reference genome sequences of hot pepper reveal the massive evolution of plant disease-resistance genes by retroduplication.</title>
        <authorList>
            <person name="Kim S."/>
            <person name="Park J."/>
            <person name="Yeom S.I."/>
            <person name="Kim Y.M."/>
            <person name="Seo E."/>
            <person name="Kim K.T."/>
            <person name="Kim M.S."/>
            <person name="Lee J.M."/>
            <person name="Cheong K."/>
            <person name="Shin H.S."/>
            <person name="Kim S.B."/>
            <person name="Han K."/>
            <person name="Lee J."/>
            <person name="Park M."/>
            <person name="Lee H.A."/>
            <person name="Lee H.Y."/>
            <person name="Lee Y."/>
            <person name="Oh S."/>
            <person name="Lee J.H."/>
            <person name="Choi E."/>
            <person name="Choi E."/>
            <person name="Lee S.E."/>
            <person name="Jeon J."/>
            <person name="Kim H."/>
            <person name="Choi G."/>
            <person name="Song H."/>
            <person name="Lee J."/>
            <person name="Lee S.C."/>
            <person name="Kwon J.K."/>
            <person name="Lee H.Y."/>
            <person name="Koo N."/>
            <person name="Hong Y."/>
            <person name="Kim R.W."/>
            <person name="Kang W.H."/>
            <person name="Huh J.H."/>
            <person name="Kang B.C."/>
            <person name="Yang T.J."/>
            <person name="Lee Y.H."/>
            <person name="Bennetzen J.L."/>
            <person name="Choi D."/>
        </authorList>
    </citation>
    <scope>NUCLEOTIDE SEQUENCE [LARGE SCALE GENOMIC DNA]</scope>
    <source>
        <strain evidence="3">cv. PBC81</strain>
    </source>
</reference>
<evidence type="ECO:0000313" key="2">
    <source>
        <dbReference type="EMBL" id="PHT31214.1"/>
    </source>
</evidence>
<dbReference type="Proteomes" id="UP000224567">
    <property type="component" value="Unassembled WGS sequence"/>
</dbReference>
<accession>A0A2G2VDZ0</accession>
<comment type="caution">
    <text evidence="2">The sequence shown here is derived from an EMBL/GenBank/DDBJ whole genome shotgun (WGS) entry which is preliminary data.</text>
</comment>
<dbReference type="PANTHER" id="PTHR19328">
    <property type="entry name" value="HEDGEHOG-INTERACTING PROTEIN"/>
    <property type="match status" value="1"/>
</dbReference>
<reference evidence="3" key="2">
    <citation type="journal article" date="2017" name="J. Anim. Genet.">
        <title>Multiple reference genome sequences of hot pepper reveal the massive evolution of plant disease resistance genes by retroduplication.</title>
        <authorList>
            <person name="Kim S."/>
            <person name="Park J."/>
            <person name="Yeom S.-I."/>
            <person name="Kim Y.-M."/>
            <person name="Seo E."/>
            <person name="Kim K.-T."/>
            <person name="Kim M.-S."/>
            <person name="Lee J.M."/>
            <person name="Cheong K."/>
            <person name="Shin H.-S."/>
            <person name="Kim S.-B."/>
            <person name="Han K."/>
            <person name="Lee J."/>
            <person name="Park M."/>
            <person name="Lee H.-A."/>
            <person name="Lee H.-Y."/>
            <person name="Lee Y."/>
            <person name="Oh S."/>
            <person name="Lee J.H."/>
            <person name="Choi E."/>
            <person name="Choi E."/>
            <person name="Lee S.E."/>
            <person name="Jeon J."/>
            <person name="Kim H."/>
            <person name="Choi G."/>
            <person name="Song H."/>
            <person name="Lee J."/>
            <person name="Lee S.-C."/>
            <person name="Kwon J.-K."/>
            <person name="Lee H.-Y."/>
            <person name="Koo N."/>
            <person name="Hong Y."/>
            <person name="Kim R.W."/>
            <person name="Kang W.-H."/>
            <person name="Huh J.H."/>
            <person name="Kang B.-C."/>
            <person name="Yang T.-J."/>
            <person name="Lee Y.-H."/>
            <person name="Bennetzen J.L."/>
            <person name="Choi D."/>
        </authorList>
    </citation>
    <scope>NUCLEOTIDE SEQUENCE [LARGE SCALE GENOMIC DNA]</scope>
    <source>
        <strain evidence="3">cv. PBC81</strain>
    </source>
</reference>
<protein>
    <submittedName>
        <fullName evidence="2">HIPL2 protein</fullName>
    </submittedName>
</protein>
<keyword evidence="3" id="KW-1185">Reference proteome</keyword>
<dbReference type="Gene3D" id="2.120.10.30">
    <property type="entry name" value="TolB, C-terminal domain"/>
    <property type="match status" value="1"/>
</dbReference>
<proteinExistence type="predicted"/>